<gene>
    <name evidence="2" type="ORF">PMKS-000093</name>
</gene>
<sequence>MLSPSPKKSARKPDEGDAGAGAGRTGTDDSSGARASNAGTPDPSGGILGEVRKRELENAISNSVLSPHNSVFEALHNPDLNRGVDLSSIRSKVVVPLPV</sequence>
<protein>
    <submittedName>
        <fullName evidence="2">Uncharacterized protein</fullName>
    </submittedName>
</protein>
<feature type="region of interest" description="Disordered" evidence="1">
    <location>
        <begin position="1"/>
        <end position="53"/>
    </location>
</feature>
<dbReference type="AlphaFoldDB" id="A0A1Q2YAS3"/>
<dbReference type="OrthoDB" id="3989662at2759"/>
<evidence type="ECO:0000256" key="1">
    <source>
        <dbReference type="SAM" id="MobiDB-lite"/>
    </source>
</evidence>
<reference evidence="2 3" key="1">
    <citation type="submission" date="2016-08" db="EMBL/GenBank/DDBJ databases">
        <title>Whole genome shotgun sequence of Pichia membranifaciens KS47-1.</title>
        <authorList>
            <person name="Konishi M."/>
            <person name="Ishida M."/>
            <person name="Arakawa T."/>
            <person name="Kato Y."/>
            <person name="Horiuchi J."/>
        </authorList>
    </citation>
    <scope>NUCLEOTIDE SEQUENCE [LARGE SCALE GENOMIC DNA]</scope>
    <source>
        <strain evidence="2 3">KS47-1</strain>
    </source>
</reference>
<proteinExistence type="predicted"/>
<evidence type="ECO:0000313" key="3">
    <source>
        <dbReference type="Proteomes" id="UP000186136"/>
    </source>
</evidence>
<dbReference type="EMBL" id="BDGI01000001">
    <property type="protein sequence ID" value="GAV26639.1"/>
    <property type="molecule type" value="Genomic_DNA"/>
</dbReference>
<dbReference type="Proteomes" id="UP000186136">
    <property type="component" value="Unassembled WGS sequence"/>
</dbReference>
<name>A0A1Q2YAS3_9ASCO</name>
<keyword evidence="3" id="KW-1185">Reference proteome</keyword>
<accession>A0A1Q2YAS3</accession>
<organism evidence="2 3">
    <name type="scientific">Pichia membranifaciens</name>
    <dbReference type="NCBI Taxonomy" id="4926"/>
    <lineage>
        <taxon>Eukaryota</taxon>
        <taxon>Fungi</taxon>
        <taxon>Dikarya</taxon>
        <taxon>Ascomycota</taxon>
        <taxon>Saccharomycotina</taxon>
        <taxon>Pichiomycetes</taxon>
        <taxon>Pichiales</taxon>
        <taxon>Pichiaceae</taxon>
        <taxon>Pichia</taxon>
    </lineage>
</organism>
<evidence type="ECO:0000313" key="2">
    <source>
        <dbReference type="EMBL" id="GAV26639.1"/>
    </source>
</evidence>
<comment type="caution">
    <text evidence="2">The sequence shown here is derived from an EMBL/GenBank/DDBJ whole genome shotgun (WGS) entry which is preliminary data.</text>
</comment>